<reference evidence="3" key="1">
    <citation type="journal article" date="2019" name="Int. J. Syst. Evol. Microbiol.">
        <title>The Global Catalogue of Microorganisms (GCM) 10K type strain sequencing project: providing services to taxonomists for standard genome sequencing and annotation.</title>
        <authorList>
            <consortium name="The Broad Institute Genomics Platform"/>
            <consortium name="The Broad Institute Genome Sequencing Center for Infectious Disease"/>
            <person name="Wu L."/>
            <person name="Ma J."/>
        </authorList>
    </citation>
    <scope>NUCLEOTIDE SEQUENCE [LARGE SCALE GENOMIC DNA]</scope>
    <source>
        <strain evidence="3">DFY41</strain>
    </source>
</reference>
<proteinExistence type="predicted"/>
<comment type="caution">
    <text evidence="2">The sequence shown here is derived from an EMBL/GenBank/DDBJ whole genome shotgun (WGS) entry which is preliminary data.</text>
</comment>
<dbReference type="Proteomes" id="UP001596087">
    <property type="component" value="Unassembled WGS sequence"/>
</dbReference>
<feature type="transmembrane region" description="Helical" evidence="1">
    <location>
        <begin position="63"/>
        <end position="83"/>
    </location>
</feature>
<keyword evidence="1" id="KW-1133">Transmembrane helix</keyword>
<evidence type="ECO:0000313" key="3">
    <source>
        <dbReference type="Proteomes" id="UP001596087"/>
    </source>
</evidence>
<keyword evidence="1" id="KW-0472">Membrane</keyword>
<organism evidence="2 3">
    <name type="scientific">Nocardioides taihuensis</name>
    <dbReference type="NCBI Taxonomy" id="1835606"/>
    <lineage>
        <taxon>Bacteria</taxon>
        <taxon>Bacillati</taxon>
        <taxon>Actinomycetota</taxon>
        <taxon>Actinomycetes</taxon>
        <taxon>Propionibacteriales</taxon>
        <taxon>Nocardioidaceae</taxon>
        <taxon>Nocardioides</taxon>
    </lineage>
</organism>
<protein>
    <recommendedName>
        <fullName evidence="4">Integral membrane protein</fullName>
    </recommendedName>
</protein>
<name>A0ABW0BEK6_9ACTN</name>
<dbReference type="EMBL" id="JBHSKD010000004">
    <property type="protein sequence ID" value="MFC5175740.1"/>
    <property type="molecule type" value="Genomic_DNA"/>
</dbReference>
<feature type="transmembrane region" description="Helical" evidence="1">
    <location>
        <begin position="36"/>
        <end position="57"/>
    </location>
</feature>
<sequence>MNLRTVAAIAGVLGGLVWVARLVLDLAGVSDTTLDPLYLLGGLLLVVAYIGFGAGLVGKSAHWLQVIVGLCFPALVWSVLEMLRADNPELVDGIFGAGTIVASAVVIARERKRRPPPRRAGAHAR</sequence>
<feature type="transmembrane region" description="Helical" evidence="1">
    <location>
        <begin position="90"/>
        <end position="108"/>
    </location>
</feature>
<evidence type="ECO:0000256" key="1">
    <source>
        <dbReference type="SAM" id="Phobius"/>
    </source>
</evidence>
<accession>A0ABW0BEK6</accession>
<gene>
    <name evidence="2" type="ORF">ACFPGP_03585</name>
</gene>
<keyword evidence="3" id="KW-1185">Reference proteome</keyword>
<feature type="transmembrane region" description="Helical" evidence="1">
    <location>
        <begin position="6"/>
        <end position="24"/>
    </location>
</feature>
<evidence type="ECO:0000313" key="2">
    <source>
        <dbReference type="EMBL" id="MFC5175740.1"/>
    </source>
</evidence>
<dbReference type="RefSeq" id="WP_378586987.1">
    <property type="nucleotide sequence ID" value="NZ_JBHSKD010000004.1"/>
</dbReference>
<keyword evidence="1" id="KW-0812">Transmembrane</keyword>
<evidence type="ECO:0008006" key="4">
    <source>
        <dbReference type="Google" id="ProtNLM"/>
    </source>
</evidence>